<reference evidence="7" key="1">
    <citation type="journal article" date="2012" name="Proc. Natl. Acad. Sci. U.S.A.">
        <title>Antigenic diversity is generated by distinct evolutionary mechanisms in African trypanosome species.</title>
        <authorList>
            <person name="Jackson A.P."/>
            <person name="Berry A."/>
            <person name="Aslett M."/>
            <person name="Allison H.C."/>
            <person name="Burton P."/>
            <person name="Vavrova-Anderson J."/>
            <person name="Brown R."/>
            <person name="Browne H."/>
            <person name="Corton N."/>
            <person name="Hauser H."/>
            <person name="Gamble J."/>
            <person name="Gilderthorp R."/>
            <person name="Marcello L."/>
            <person name="McQuillan J."/>
            <person name="Otto T.D."/>
            <person name="Quail M.A."/>
            <person name="Sanders M.J."/>
            <person name="van Tonder A."/>
            <person name="Ginger M.L."/>
            <person name="Field M.C."/>
            <person name="Barry J.D."/>
            <person name="Hertz-Fowler C."/>
            <person name="Berriman M."/>
        </authorList>
    </citation>
    <scope>NUCLEOTIDE SEQUENCE</scope>
    <source>
        <strain evidence="7">IL3000</strain>
    </source>
</reference>
<dbReference type="GO" id="GO:0004252">
    <property type="term" value="F:serine-type endopeptidase activity"/>
    <property type="evidence" value="ECO:0007669"/>
    <property type="project" value="InterPro"/>
</dbReference>
<dbReference type="GO" id="GO:0016020">
    <property type="term" value="C:membrane"/>
    <property type="evidence" value="ECO:0007669"/>
    <property type="project" value="UniProtKB-SubCell"/>
</dbReference>
<gene>
    <name evidence="7" type="ORF">TCIL3000_8_1740</name>
</gene>
<dbReference type="SMART" id="SM01160">
    <property type="entry name" value="DUF1751"/>
    <property type="match status" value="1"/>
</dbReference>
<dbReference type="AlphaFoldDB" id="G0URE3"/>
<dbReference type="Pfam" id="PF01694">
    <property type="entry name" value="Rhomboid"/>
    <property type="match status" value="1"/>
</dbReference>
<dbReference type="GO" id="GO:0005794">
    <property type="term" value="C:Golgi apparatus"/>
    <property type="evidence" value="ECO:0007669"/>
    <property type="project" value="TreeGrafter"/>
</dbReference>
<name>G0URE3_TRYCI</name>
<accession>G0URE3</accession>
<dbReference type="SUPFAM" id="SSF144091">
    <property type="entry name" value="Rhomboid-like"/>
    <property type="match status" value="1"/>
</dbReference>
<dbReference type="PANTHER" id="PTHR13377:SF3">
    <property type="entry name" value="TRANSMEMBRANE PROTEIN 115"/>
    <property type="match status" value="1"/>
</dbReference>
<evidence type="ECO:0000256" key="3">
    <source>
        <dbReference type="ARBA" id="ARBA00022989"/>
    </source>
</evidence>
<dbReference type="VEuPathDB" id="TriTrypDB:TcIL3000_8_1740"/>
<dbReference type="Gene3D" id="1.20.1540.10">
    <property type="entry name" value="Rhomboid-like"/>
    <property type="match status" value="1"/>
</dbReference>
<feature type="transmembrane region" description="Helical" evidence="5">
    <location>
        <begin position="47"/>
        <end position="74"/>
    </location>
</feature>
<dbReference type="PANTHER" id="PTHR13377">
    <property type="entry name" value="PLACENTAL PROTEIN 6"/>
    <property type="match status" value="1"/>
</dbReference>
<feature type="domain" description="Peptidase S54 rhomboid" evidence="6">
    <location>
        <begin position="44"/>
        <end position="171"/>
    </location>
</feature>
<evidence type="ECO:0000313" key="7">
    <source>
        <dbReference type="EMBL" id="CCC91955.1"/>
    </source>
</evidence>
<keyword evidence="2 5" id="KW-0812">Transmembrane</keyword>
<feature type="transmembrane region" description="Helical" evidence="5">
    <location>
        <begin position="154"/>
        <end position="170"/>
    </location>
</feature>
<evidence type="ECO:0000256" key="1">
    <source>
        <dbReference type="ARBA" id="ARBA00004141"/>
    </source>
</evidence>
<evidence type="ECO:0000256" key="2">
    <source>
        <dbReference type="ARBA" id="ARBA00022692"/>
    </source>
</evidence>
<organism evidence="7">
    <name type="scientific">Trypanosoma congolense (strain IL3000)</name>
    <dbReference type="NCBI Taxonomy" id="1068625"/>
    <lineage>
        <taxon>Eukaryota</taxon>
        <taxon>Discoba</taxon>
        <taxon>Euglenozoa</taxon>
        <taxon>Kinetoplastea</taxon>
        <taxon>Metakinetoplastina</taxon>
        <taxon>Trypanosomatida</taxon>
        <taxon>Trypanosomatidae</taxon>
        <taxon>Trypanosoma</taxon>
        <taxon>Nannomonas</taxon>
    </lineage>
</organism>
<evidence type="ECO:0000256" key="5">
    <source>
        <dbReference type="SAM" id="Phobius"/>
    </source>
</evidence>
<feature type="transmembrane region" description="Helical" evidence="5">
    <location>
        <begin position="86"/>
        <end position="106"/>
    </location>
</feature>
<feature type="transmembrane region" description="Helical" evidence="5">
    <location>
        <begin position="112"/>
        <end position="134"/>
    </location>
</feature>
<dbReference type="InterPro" id="IPR013861">
    <property type="entry name" value="TMEM115/Pdh1/Rbl19"/>
</dbReference>
<evidence type="ECO:0000256" key="4">
    <source>
        <dbReference type="ARBA" id="ARBA00023136"/>
    </source>
</evidence>
<keyword evidence="4 5" id="KW-0472">Membrane</keyword>
<sequence>MESSISWTIAAALCGTCVLSCFATAVPRVFGFIPAHTFSVHSYPWNMFTYIVVEPNILLCMCEAIYMLTLGAAVESTVGSRNFLQLVIASASCTSVALLFLSSLLYKVGLTWFLQCFCGIWPVASAILVPWVAVAPRSPVSHSRLPRYIQRQRVPTILIFAALVIDWIFRGRDNITGDDAGGLRVFPGSVFTPTLIGICTAWGLQYTSTTCVPVSPSVLFEPLTSLCTAVTGLPRSQTRVECPGDGEAGTVCGTVAVPVLPGVATAALLPGSTEEDAERRRNIALKALNMRLQQAAVPAAPAEAERKVAV</sequence>
<comment type="subcellular location">
    <subcellularLocation>
        <location evidence="1">Membrane</location>
        <topology evidence="1">Multi-pass membrane protein</topology>
    </subcellularLocation>
</comment>
<dbReference type="InterPro" id="IPR022764">
    <property type="entry name" value="Peptidase_S54_rhomboid_dom"/>
</dbReference>
<dbReference type="InterPro" id="IPR035952">
    <property type="entry name" value="Rhomboid-like_sf"/>
</dbReference>
<proteinExistence type="predicted"/>
<protein>
    <submittedName>
        <fullName evidence="7">Putative rhomboid-like protein</fullName>
    </submittedName>
</protein>
<evidence type="ECO:0000259" key="6">
    <source>
        <dbReference type="Pfam" id="PF01694"/>
    </source>
</evidence>
<dbReference type="EMBL" id="HE575321">
    <property type="protein sequence ID" value="CCC91955.1"/>
    <property type="molecule type" value="Genomic_DNA"/>
</dbReference>
<dbReference type="GO" id="GO:0006890">
    <property type="term" value="P:retrograde vesicle-mediated transport, Golgi to endoplasmic reticulum"/>
    <property type="evidence" value="ECO:0007669"/>
    <property type="project" value="InterPro"/>
</dbReference>
<keyword evidence="3 5" id="KW-1133">Transmembrane helix</keyword>